<dbReference type="SMART" id="SM00235">
    <property type="entry name" value="ZnMc"/>
    <property type="match status" value="1"/>
</dbReference>
<gene>
    <name evidence="4" type="ORF">GO986_19300</name>
</gene>
<sequence length="419" mass="44286">MNHVLAAALTFTTLTLLASCAEQTPAPAAAQTPGAGQNASGPTFALDLRQTPLADLTDDQRTRLGQDAAVEVTLRDGTTVMYRNVGGHMVLDGDMLLDRSENAVRVLERLNKSAGMLSGQSLSRFAAGGGNWSGKTVSYFWRQGGLTSTQAAAVNAAVERWNAQAGTTLRWVWNPNAANKVEFVVGGGGCGSSYVGSIGGTQTLTIAPNCFTNSTIIHEMGHASGFHHEHQRCDRDNYITVGSNYVGDTTNFGKTCNAYTHGPYDYDSVMNYFPPYIYARSQPVGQYNGTPANLGKATELSRGDLFALQAIYPGGTTPPTPTPGRTYTGTLNQGAATVQPGSSGFSYAGGALKGELTGPAGSDFDLYLQRWTGSAWATAGQSTSPSSQETVSVTASAGTYRWYIYSYSGSGTYKLVETK</sequence>
<dbReference type="InterPro" id="IPR001506">
    <property type="entry name" value="Peptidase_M12A"/>
</dbReference>
<keyword evidence="1" id="KW-0482">Metalloprotease</keyword>
<evidence type="ECO:0000313" key="4">
    <source>
        <dbReference type="EMBL" id="MVN88892.1"/>
    </source>
</evidence>
<keyword evidence="1" id="KW-0645">Protease</keyword>
<dbReference type="Proteomes" id="UP000483286">
    <property type="component" value="Unassembled WGS sequence"/>
</dbReference>
<evidence type="ECO:0000256" key="1">
    <source>
        <dbReference type="PROSITE-ProRule" id="PRU01211"/>
    </source>
</evidence>
<evidence type="ECO:0000313" key="5">
    <source>
        <dbReference type="Proteomes" id="UP000483286"/>
    </source>
</evidence>
<feature type="active site" evidence="1">
    <location>
        <position position="219"/>
    </location>
</feature>
<protein>
    <recommendedName>
        <fullName evidence="3">Peptidase M12A domain-containing protein</fullName>
    </recommendedName>
</protein>
<reference evidence="4 5" key="1">
    <citation type="submission" date="2019-12" db="EMBL/GenBank/DDBJ databases">
        <title>Deinococcus sp. HMF7620 Genome sequencing and assembly.</title>
        <authorList>
            <person name="Kang H."/>
            <person name="Kim H."/>
            <person name="Joh K."/>
        </authorList>
    </citation>
    <scope>NUCLEOTIDE SEQUENCE [LARGE SCALE GENOMIC DNA]</scope>
    <source>
        <strain evidence="4 5">HMF7620</strain>
    </source>
</reference>
<feature type="domain" description="Peptidase M12A" evidence="3">
    <location>
        <begin position="126"/>
        <end position="319"/>
    </location>
</feature>
<dbReference type="Gene3D" id="3.40.390.10">
    <property type="entry name" value="Collagenase (Catalytic Domain)"/>
    <property type="match status" value="1"/>
</dbReference>
<keyword evidence="1" id="KW-0862">Zinc</keyword>
<dbReference type="GO" id="GO:0008270">
    <property type="term" value="F:zinc ion binding"/>
    <property type="evidence" value="ECO:0007669"/>
    <property type="project" value="UniProtKB-UniRule"/>
</dbReference>
<organism evidence="4 5">
    <name type="scientific">Deinococcus arboris</name>
    <dbReference type="NCBI Taxonomy" id="2682977"/>
    <lineage>
        <taxon>Bacteria</taxon>
        <taxon>Thermotogati</taxon>
        <taxon>Deinococcota</taxon>
        <taxon>Deinococci</taxon>
        <taxon>Deinococcales</taxon>
        <taxon>Deinococcaceae</taxon>
        <taxon>Deinococcus</taxon>
    </lineage>
</organism>
<feature type="binding site" evidence="1">
    <location>
        <position position="228"/>
    </location>
    <ligand>
        <name>Zn(2+)</name>
        <dbReference type="ChEBI" id="CHEBI:29105"/>
        <note>catalytic</note>
    </ligand>
</feature>
<evidence type="ECO:0000259" key="3">
    <source>
        <dbReference type="PROSITE" id="PS51864"/>
    </source>
</evidence>
<dbReference type="InterPro" id="IPR024079">
    <property type="entry name" value="MetalloPept_cat_dom_sf"/>
</dbReference>
<dbReference type="RefSeq" id="WP_157461098.1">
    <property type="nucleotide sequence ID" value="NZ_WQLB01000036.1"/>
</dbReference>
<dbReference type="AlphaFoldDB" id="A0A7C9HTW7"/>
<feature type="binding site" evidence="1">
    <location>
        <position position="222"/>
    </location>
    <ligand>
        <name>Zn(2+)</name>
        <dbReference type="ChEBI" id="CHEBI:29105"/>
        <note>catalytic</note>
    </ligand>
</feature>
<dbReference type="EMBL" id="WQLB01000036">
    <property type="protein sequence ID" value="MVN88892.1"/>
    <property type="molecule type" value="Genomic_DNA"/>
</dbReference>
<dbReference type="SUPFAM" id="SSF55486">
    <property type="entry name" value="Metalloproteases ('zincins'), catalytic domain"/>
    <property type="match status" value="1"/>
</dbReference>
<dbReference type="Pfam" id="PF01400">
    <property type="entry name" value="Astacin"/>
    <property type="match status" value="1"/>
</dbReference>
<comment type="caution">
    <text evidence="4">The sequence shown here is derived from an EMBL/GenBank/DDBJ whole genome shotgun (WGS) entry which is preliminary data.</text>
</comment>
<comment type="cofactor">
    <cofactor evidence="1">
        <name>Zn(2+)</name>
        <dbReference type="ChEBI" id="CHEBI:29105"/>
    </cofactor>
    <text evidence="1">Binds 1 zinc ion per subunit.</text>
</comment>
<keyword evidence="1" id="KW-0479">Metal-binding</keyword>
<keyword evidence="5" id="KW-1185">Reference proteome</keyword>
<feature type="binding site" evidence="1">
    <location>
        <position position="218"/>
    </location>
    <ligand>
        <name>Zn(2+)</name>
        <dbReference type="ChEBI" id="CHEBI:29105"/>
        <note>catalytic</note>
    </ligand>
</feature>
<feature type="chain" id="PRO_5029000538" description="Peptidase M12A domain-containing protein" evidence="2">
    <location>
        <begin position="19"/>
        <end position="419"/>
    </location>
</feature>
<dbReference type="PANTHER" id="PTHR10127:SF850">
    <property type="entry name" value="METALLOENDOPEPTIDASE"/>
    <property type="match status" value="1"/>
</dbReference>
<keyword evidence="2" id="KW-0732">Signal</keyword>
<name>A0A7C9HTW7_9DEIO</name>
<dbReference type="PRINTS" id="PR00480">
    <property type="entry name" value="ASTACIN"/>
</dbReference>
<dbReference type="GO" id="GO:0004222">
    <property type="term" value="F:metalloendopeptidase activity"/>
    <property type="evidence" value="ECO:0007669"/>
    <property type="project" value="UniProtKB-UniRule"/>
</dbReference>
<dbReference type="Gene3D" id="2.60.120.380">
    <property type="match status" value="1"/>
</dbReference>
<feature type="signal peptide" evidence="2">
    <location>
        <begin position="1"/>
        <end position="18"/>
    </location>
</feature>
<dbReference type="GO" id="GO:0006508">
    <property type="term" value="P:proteolysis"/>
    <property type="evidence" value="ECO:0007669"/>
    <property type="project" value="UniProtKB-KW"/>
</dbReference>
<dbReference type="InterPro" id="IPR006026">
    <property type="entry name" value="Peptidase_Metallo"/>
</dbReference>
<dbReference type="PANTHER" id="PTHR10127">
    <property type="entry name" value="DISCOIDIN, CUB, EGF, LAMININ , AND ZINC METALLOPROTEASE DOMAIN CONTAINING"/>
    <property type="match status" value="1"/>
</dbReference>
<keyword evidence="1" id="KW-0378">Hydrolase</keyword>
<accession>A0A7C9HTW7</accession>
<evidence type="ECO:0000256" key="2">
    <source>
        <dbReference type="SAM" id="SignalP"/>
    </source>
</evidence>
<dbReference type="PROSITE" id="PS51864">
    <property type="entry name" value="ASTACIN"/>
    <property type="match status" value="1"/>
</dbReference>
<comment type="caution">
    <text evidence="1">Lacks conserved residue(s) required for the propagation of feature annotation.</text>
</comment>
<proteinExistence type="predicted"/>